<dbReference type="PANTHER" id="PTHR30026:SF13">
    <property type="entry name" value="MEMBRANE EFFLUX PROTEIN, PUTATIVE-RELATED"/>
    <property type="match status" value="1"/>
</dbReference>
<dbReference type="GO" id="GO:0009279">
    <property type="term" value="C:cell outer membrane"/>
    <property type="evidence" value="ECO:0007669"/>
    <property type="project" value="UniProtKB-SubCell"/>
</dbReference>
<organism evidence="8">
    <name type="scientific">Desulfobacca acetoxidans</name>
    <dbReference type="NCBI Taxonomy" id="60893"/>
    <lineage>
        <taxon>Bacteria</taxon>
        <taxon>Pseudomonadati</taxon>
        <taxon>Thermodesulfobacteriota</taxon>
        <taxon>Desulfobaccia</taxon>
        <taxon>Desulfobaccales</taxon>
        <taxon>Desulfobaccaceae</taxon>
        <taxon>Desulfobacca</taxon>
    </lineage>
</organism>
<dbReference type="EMBL" id="DTGR01000182">
    <property type="protein sequence ID" value="HHS30324.1"/>
    <property type="molecule type" value="Genomic_DNA"/>
</dbReference>
<accession>A0A7V6DQK5</accession>
<keyword evidence="3 7" id="KW-0812">Transmembrane</keyword>
<gene>
    <name evidence="8" type="ORF">ENV52_11565</name>
</gene>
<protein>
    <submittedName>
        <fullName evidence="8">TolC family protein</fullName>
    </submittedName>
</protein>
<keyword evidence="4 7" id="KW-0472">Membrane</keyword>
<comment type="caution">
    <text evidence="8">The sequence shown here is derived from an EMBL/GenBank/DDBJ whole genome shotgun (WGS) entry which is preliminary data.</text>
</comment>
<dbReference type="SUPFAM" id="SSF56954">
    <property type="entry name" value="Outer membrane efflux proteins (OEP)"/>
    <property type="match status" value="1"/>
</dbReference>
<keyword evidence="7" id="KW-1133">Transmembrane helix</keyword>
<evidence type="ECO:0000256" key="4">
    <source>
        <dbReference type="ARBA" id="ARBA00023136"/>
    </source>
</evidence>
<evidence type="ECO:0000256" key="2">
    <source>
        <dbReference type="ARBA" id="ARBA00022452"/>
    </source>
</evidence>
<keyword evidence="5" id="KW-0998">Cell outer membrane</keyword>
<dbReference type="GO" id="GO:1990281">
    <property type="term" value="C:efflux pump complex"/>
    <property type="evidence" value="ECO:0007669"/>
    <property type="project" value="TreeGrafter"/>
</dbReference>
<name>A0A7V6DQK5_9BACT</name>
<evidence type="ECO:0000256" key="1">
    <source>
        <dbReference type="ARBA" id="ARBA00004442"/>
    </source>
</evidence>
<keyword evidence="2" id="KW-1134">Transmembrane beta strand</keyword>
<dbReference type="GO" id="GO:0015562">
    <property type="term" value="F:efflux transmembrane transporter activity"/>
    <property type="evidence" value="ECO:0007669"/>
    <property type="project" value="InterPro"/>
</dbReference>
<proteinExistence type="predicted"/>
<evidence type="ECO:0000256" key="3">
    <source>
        <dbReference type="ARBA" id="ARBA00022692"/>
    </source>
</evidence>
<feature type="region of interest" description="Disordered" evidence="6">
    <location>
        <begin position="483"/>
        <end position="508"/>
    </location>
</feature>
<evidence type="ECO:0000256" key="7">
    <source>
        <dbReference type="SAM" id="Phobius"/>
    </source>
</evidence>
<evidence type="ECO:0000256" key="5">
    <source>
        <dbReference type="ARBA" id="ARBA00023237"/>
    </source>
</evidence>
<feature type="compositionally biased region" description="Basic and acidic residues" evidence="6">
    <location>
        <begin position="484"/>
        <end position="508"/>
    </location>
</feature>
<dbReference type="AlphaFoldDB" id="A0A7V6DQK5"/>
<evidence type="ECO:0000313" key="8">
    <source>
        <dbReference type="EMBL" id="HHS30324.1"/>
    </source>
</evidence>
<reference evidence="8" key="1">
    <citation type="journal article" date="2020" name="mSystems">
        <title>Genome- and Community-Level Interaction Insights into Carbon Utilization and Element Cycling Functions of Hydrothermarchaeota in Hydrothermal Sediment.</title>
        <authorList>
            <person name="Zhou Z."/>
            <person name="Liu Y."/>
            <person name="Xu W."/>
            <person name="Pan J."/>
            <person name="Luo Z.H."/>
            <person name="Li M."/>
        </authorList>
    </citation>
    <scope>NUCLEOTIDE SEQUENCE [LARGE SCALE GENOMIC DNA]</scope>
    <source>
        <strain evidence="8">SpSt-767</strain>
    </source>
</reference>
<sequence length="508" mass="55975">MIIARGGAPLFFLRSGYLKEVLMRLRVCIAGIFIVIMILGAGALAAESPADKSAVPEYTLPKLISLALKFSPQVKTVQSEVALAEAKKAEVHGYKFPQFDATAITGPAPTVREPEIRGHSIFYPDTKNSLNGLTIFGQLNFSLVQPLYTFGKIAHREKAAGKYVKVKSAEVDSKKGEVILEVAQAYYGLILAQQGKSAVGEARSYLNDARERVTKLLALHSPSVKDTDTYRIAVYEGSLEKFAAAAEEGSQVAYKALKALIGYNADQNFRVPTELPEPVKPPQNLDFYIKQALELRPEFTMLKEGKAARELLLKAAKADQYPDLFLAVIGLLAGSPGRYSSPDPLHQDLTNWFAVGPVVGARWHFDFGITKAKIKQAQGELDKLQHLERTALMGIPIEVAKAYGKVQENYKAAQGMGKAYVNARRWLVAAFSNFDIGLGKMEDIFQAFERYGVARGDYLSALHDYNCAVVELEKATGSYLVASSERELPEKRKPEREQPKEKKPEKVG</sequence>
<dbReference type="GO" id="GO:0015288">
    <property type="term" value="F:porin activity"/>
    <property type="evidence" value="ECO:0007669"/>
    <property type="project" value="TreeGrafter"/>
</dbReference>
<comment type="subcellular location">
    <subcellularLocation>
        <location evidence="1">Cell outer membrane</location>
    </subcellularLocation>
</comment>
<dbReference type="Gene3D" id="1.20.1600.10">
    <property type="entry name" value="Outer membrane efflux proteins (OEP)"/>
    <property type="match status" value="1"/>
</dbReference>
<evidence type="ECO:0000256" key="6">
    <source>
        <dbReference type="SAM" id="MobiDB-lite"/>
    </source>
</evidence>
<feature type="transmembrane region" description="Helical" evidence="7">
    <location>
        <begin position="21"/>
        <end position="46"/>
    </location>
</feature>
<dbReference type="InterPro" id="IPR051906">
    <property type="entry name" value="TolC-like"/>
</dbReference>
<dbReference type="PANTHER" id="PTHR30026">
    <property type="entry name" value="OUTER MEMBRANE PROTEIN TOLC"/>
    <property type="match status" value="1"/>
</dbReference>